<organism evidence="2 3">
    <name type="scientific">Mytilus edulis</name>
    <name type="common">Blue mussel</name>
    <dbReference type="NCBI Taxonomy" id="6550"/>
    <lineage>
        <taxon>Eukaryota</taxon>
        <taxon>Metazoa</taxon>
        <taxon>Spiralia</taxon>
        <taxon>Lophotrochozoa</taxon>
        <taxon>Mollusca</taxon>
        <taxon>Bivalvia</taxon>
        <taxon>Autobranchia</taxon>
        <taxon>Pteriomorphia</taxon>
        <taxon>Mytilida</taxon>
        <taxon>Mytiloidea</taxon>
        <taxon>Mytilidae</taxon>
        <taxon>Mytilinae</taxon>
        <taxon>Mytilus</taxon>
    </lineage>
</organism>
<evidence type="ECO:0000313" key="2">
    <source>
        <dbReference type="EMBL" id="CAG2236113.1"/>
    </source>
</evidence>
<sequence>MFNYIFLPFRLIPKILHKIQRDLCKTILIGQDSHASQNYFFCDVRSRFYSLNSKKAEQGVENSHLHAWLLSGIPPEREAFLKEQPSVSEDQSDNLQEQLMTSNALATGSRRSENHTLSISKSCLRFDADKTSVTLLADPSFLAKNQLPDSIITPSLPVSADNLVLCPATTLGLLTSKPRKWVKQNLTKTERRAIEDLSKNKNIVIKKADKGSAIVILNAVNYNQMALTQLMDERFYVETSTNLTTFHTLKINRTLLSLLSKNEINQDIYNFLQVEEPRTPQFYLLPKIHKTFVNGSPPGRPIISGNNGPTEKISSFVDEHIKSFVPLIKSYVKDTPDFINKIERIKNLPEGTILATMDVTSLYTNIPNQEESLNKFIQHMNSQHRTIKFTAEVSEEQVVFLDTIVKFRKTLGTVEVELYTKPTDTHSYLHYDSEHPIPCKKAGPYGQFLRVKRNCTNDADFQRHSASLLKYYKFRGYNKTLLNASLKKAEAKDRKALLNPVKKDTKKMTRIPLVLSYTKASPNLREIIDTTWPLLHIKETTKQIFSEQPLFAYKRNKNLKDILVRAAFQYPPITPGTSGISTLNKLTKCSNEECSYCPWINFRRSFTSTFTERKYRKNYIGDCNTPNIIYMITCKSCKQQYVGKSKRPFKARLGEHLRYVKNKSTEPTGKHFNQTGHNIHHMSFEIIEVLWNDPNDNTSDVLRSKREDYWILQLRALKPIGINSLETSKFQNTTHSILYYYGNWQSEQVKGEVCRVTSLYLHLRDQRYGLDIYQQMQELTYFCCCSFCIFTIGGSDFDKKIF</sequence>
<dbReference type="PROSITE" id="PS50164">
    <property type="entry name" value="GIY_YIG"/>
    <property type="match status" value="1"/>
</dbReference>
<gene>
    <name evidence="2" type="ORF">MEDL_48643</name>
</gene>
<protein>
    <recommendedName>
        <fullName evidence="1">GIY-YIG domain-containing protein</fullName>
    </recommendedName>
</protein>
<dbReference type="EMBL" id="CAJPWZ010002341">
    <property type="protein sequence ID" value="CAG2236113.1"/>
    <property type="molecule type" value="Genomic_DNA"/>
</dbReference>
<dbReference type="SUPFAM" id="SSF82771">
    <property type="entry name" value="GIY-YIG endonuclease"/>
    <property type="match status" value="1"/>
</dbReference>
<name>A0A8S3TRG3_MYTED</name>
<dbReference type="Proteomes" id="UP000683360">
    <property type="component" value="Unassembled WGS sequence"/>
</dbReference>
<dbReference type="Gene3D" id="3.40.1440.10">
    <property type="entry name" value="GIY-YIG endonuclease"/>
    <property type="match status" value="1"/>
</dbReference>
<evidence type="ECO:0000313" key="3">
    <source>
        <dbReference type="Proteomes" id="UP000683360"/>
    </source>
</evidence>
<dbReference type="InterPro" id="IPR000305">
    <property type="entry name" value="GIY-YIG_endonuc"/>
</dbReference>
<reference evidence="2" key="1">
    <citation type="submission" date="2021-03" db="EMBL/GenBank/DDBJ databases">
        <authorList>
            <person name="Bekaert M."/>
        </authorList>
    </citation>
    <scope>NUCLEOTIDE SEQUENCE</scope>
</reference>
<evidence type="ECO:0000259" key="1">
    <source>
        <dbReference type="PROSITE" id="PS50164"/>
    </source>
</evidence>
<dbReference type="Pfam" id="PF26215">
    <property type="entry name" value="HTH_animal"/>
    <property type="match status" value="1"/>
</dbReference>
<proteinExistence type="predicted"/>
<dbReference type="CDD" id="cd10442">
    <property type="entry name" value="GIY-YIG_PLEs"/>
    <property type="match status" value="1"/>
</dbReference>
<feature type="domain" description="GIY-YIG" evidence="1">
    <location>
        <begin position="625"/>
        <end position="720"/>
    </location>
</feature>
<dbReference type="AlphaFoldDB" id="A0A8S3TRG3"/>
<dbReference type="InterPro" id="IPR058912">
    <property type="entry name" value="HTH_animal"/>
</dbReference>
<comment type="caution">
    <text evidence="2">The sequence shown here is derived from an EMBL/GenBank/DDBJ whole genome shotgun (WGS) entry which is preliminary data.</text>
</comment>
<dbReference type="Pfam" id="PF01541">
    <property type="entry name" value="GIY-YIG"/>
    <property type="match status" value="1"/>
</dbReference>
<dbReference type="InterPro" id="IPR035901">
    <property type="entry name" value="GIY-YIG_endonuc_sf"/>
</dbReference>
<dbReference type="PANTHER" id="PTHR21301">
    <property type="entry name" value="REVERSE TRANSCRIPTASE"/>
    <property type="match status" value="1"/>
</dbReference>
<dbReference type="OrthoDB" id="6131042at2759"/>
<dbReference type="PANTHER" id="PTHR21301:SF10">
    <property type="entry name" value="REVERSE TRANSCRIPTASE DOMAIN-CONTAINING PROTEIN"/>
    <property type="match status" value="1"/>
</dbReference>
<keyword evidence="3" id="KW-1185">Reference proteome</keyword>
<accession>A0A8S3TRG3</accession>